<keyword evidence="3" id="KW-1185">Reference proteome</keyword>
<dbReference type="AlphaFoldDB" id="A0A8T1TGL5"/>
<feature type="region of interest" description="Disordered" evidence="1">
    <location>
        <begin position="143"/>
        <end position="168"/>
    </location>
</feature>
<dbReference type="Proteomes" id="UP000765507">
    <property type="component" value="Unassembled WGS sequence"/>
</dbReference>
<name>A0A8T1TGL5_CHESE</name>
<feature type="non-terminal residue" evidence="2">
    <location>
        <position position="1"/>
    </location>
</feature>
<protein>
    <submittedName>
        <fullName evidence="2">Uncharacterized protein</fullName>
    </submittedName>
</protein>
<evidence type="ECO:0000256" key="1">
    <source>
        <dbReference type="SAM" id="MobiDB-lite"/>
    </source>
</evidence>
<evidence type="ECO:0000313" key="3">
    <source>
        <dbReference type="Proteomes" id="UP000765507"/>
    </source>
</evidence>
<proteinExistence type="predicted"/>
<feature type="non-terminal residue" evidence="2">
    <location>
        <position position="168"/>
    </location>
</feature>
<gene>
    <name evidence="2" type="ORF">G0U57_020786</name>
</gene>
<feature type="region of interest" description="Disordered" evidence="1">
    <location>
        <begin position="1"/>
        <end position="21"/>
    </location>
</feature>
<reference evidence="2 3" key="1">
    <citation type="journal article" date="2020" name="G3 (Bethesda)">
        <title>Draft Genome of the Common Snapping Turtle, Chelydra serpentina, a Model for Phenotypic Plasticity in Reptiles.</title>
        <authorList>
            <person name="Das D."/>
            <person name="Singh S.K."/>
            <person name="Bierstedt J."/>
            <person name="Erickson A."/>
            <person name="Galli G.L.J."/>
            <person name="Crossley D.A. 2nd"/>
            <person name="Rhen T."/>
        </authorList>
    </citation>
    <scope>NUCLEOTIDE SEQUENCE [LARGE SCALE GENOMIC DNA]</scope>
    <source>
        <strain evidence="2">KW</strain>
    </source>
</reference>
<comment type="caution">
    <text evidence="2">The sequence shown here is derived from an EMBL/GenBank/DDBJ whole genome shotgun (WGS) entry which is preliminary data.</text>
</comment>
<dbReference type="EMBL" id="JAHGAV010000008">
    <property type="protein sequence ID" value="KAG6939904.1"/>
    <property type="molecule type" value="Genomic_DNA"/>
</dbReference>
<sequence length="168" mass="17331">IPSTQRQLGLNFDGTIPGPRLPELVARPQESAGRSAISSVTDIPSPNHRRVIARLGSPSERPPNARSVVGAGISPAHQCQGTAGSTTCLPSLLPAPAGSLCRGPHGQHDGHVLHQQARRGTLLPALPRSNAVVGILHSPLHSPGSLLSPRGPEHLGGPPQQILSGARV</sequence>
<feature type="region of interest" description="Disordered" evidence="1">
    <location>
        <begin position="29"/>
        <end position="48"/>
    </location>
</feature>
<accession>A0A8T1TGL5</accession>
<evidence type="ECO:0000313" key="2">
    <source>
        <dbReference type="EMBL" id="KAG6939904.1"/>
    </source>
</evidence>
<organism evidence="2 3">
    <name type="scientific">Chelydra serpentina</name>
    <name type="common">Snapping turtle</name>
    <name type="synonym">Testudo serpentina</name>
    <dbReference type="NCBI Taxonomy" id="8475"/>
    <lineage>
        <taxon>Eukaryota</taxon>
        <taxon>Metazoa</taxon>
        <taxon>Chordata</taxon>
        <taxon>Craniata</taxon>
        <taxon>Vertebrata</taxon>
        <taxon>Euteleostomi</taxon>
        <taxon>Archelosauria</taxon>
        <taxon>Testudinata</taxon>
        <taxon>Testudines</taxon>
        <taxon>Cryptodira</taxon>
        <taxon>Durocryptodira</taxon>
        <taxon>Americhelydia</taxon>
        <taxon>Chelydroidea</taxon>
        <taxon>Chelydridae</taxon>
        <taxon>Chelydra</taxon>
    </lineage>
</organism>